<dbReference type="Proteomes" id="UP001058974">
    <property type="component" value="Chromosome 5"/>
</dbReference>
<evidence type="ECO:0000313" key="4">
    <source>
        <dbReference type="EMBL" id="KAI5412298.1"/>
    </source>
</evidence>
<feature type="transmembrane region" description="Helical" evidence="1">
    <location>
        <begin position="35"/>
        <end position="53"/>
    </location>
</feature>
<feature type="non-terminal residue" evidence="4">
    <location>
        <position position="1"/>
    </location>
</feature>
<evidence type="ECO:0000313" key="2">
    <source>
        <dbReference type="EMBL" id="KAI5412296.1"/>
    </source>
</evidence>
<keyword evidence="5" id="KW-1185">Reference proteome</keyword>
<evidence type="ECO:0000313" key="3">
    <source>
        <dbReference type="EMBL" id="KAI5412297.1"/>
    </source>
</evidence>
<keyword evidence="1" id="KW-0812">Transmembrane</keyword>
<keyword evidence="1" id="KW-1133">Transmembrane helix</keyword>
<organism evidence="4 5">
    <name type="scientific">Pisum sativum</name>
    <name type="common">Garden pea</name>
    <name type="synonym">Lathyrus oleraceus</name>
    <dbReference type="NCBI Taxonomy" id="3888"/>
    <lineage>
        <taxon>Eukaryota</taxon>
        <taxon>Viridiplantae</taxon>
        <taxon>Streptophyta</taxon>
        <taxon>Embryophyta</taxon>
        <taxon>Tracheophyta</taxon>
        <taxon>Spermatophyta</taxon>
        <taxon>Magnoliopsida</taxon>
        <taxon>eudicotyledons</taxon>
        <taxon>Gunneridae</taxon>
        <taxon>Pentapetalae</taxon>
        <taxon>rosids</taxon>
        <taxon>fabids</taxon>
        <taxon>Fabales</taxon>
        <taxon>Fabaceae</taxon>
        <taxon>Papilionoideae</taxon>
        <taxon>50 kb inversion clade</taxon>
        <taxon>NPAAA clade</taxon>
        <taxon>Hologalegina</taxon>
        <taxon>IRL clade</taxon>
        <taxon>Fabeae</taxon>
        <taxon>Lathyrus</taxon>
    </lineage>
</organism>
<gene>
    <name evidence="2" type="ORF">KIW84_057098</name>
    <name evidence="3" type="ORF">KIW84_057099</name>
    <name evidence="4" type="ORF">KIW84_057100</name>
</gene>
<accession>A0A9D5AKK7</accession>
<proteinExistence type="predicted"/>
<evidence type="ECO:0000256" key="1">
    <source>
        <dbReference type="SAM" id="Phobius"/>
    </source>
</evidence>
<comment type="caution">
    <text evidence="4">The sequence shown here is derived from an EMBL/GenBank/DDBJ whole genome shotgun (WGS) entry which is preliminary data.</text>
</comment>
<dbReference type="EMBL" id="JAMSHJ010000005">
    <property type="protein sequence ID" value="KAI5412298.1"/>
    <property type="molecule type" value="Genomic_DNA"/>
</dbReference>
<dbReference type="Gramene" id="Psat05G0710000-T1">
    <property type="protein sequence ID" value="KAI5412298.1"/>
    <property type="gene ID" value="KIW84_057100"/>
</dbReference>
<dbReference type="EMBL" id="JAMSHJ010000005">
    <property type="protein sequence ID" value="KAI5412296.1"/>
    <property type="molecule type" value="Genomic_DNA"/>
</dbReference>
<dbReference type="EMBL" id="JAMSHJ010000005">
    <property type="protein sequence ID" value="KAI5412297.1"/>
    <property type="molecule type" value="Genomic_DNA"/>
</dbReference>
<dbReference type="Gramene" id="Psat05G0709800-T1">
    <property type="protein sequence ID" value="KAI5412296.1"/>
    <property type="gene ID" value="KIW84_057098"/>
</dbReference>
<sequence length="144" mass="15716">TLYKTINPPFPSHQIPNYILSIQFFKLSSMASSKFFILALLFVVTMTSINVDARSLLQTTTLPNPTIPSLPKSSLSDLSDLSVIPSLPEGSLPPFSSFPSTDSFFNIPPVSSPAPTPVPSTPESTNSFFSFFPFFSQTLSIHKP</sequence>
<keyword evidence="1" id="KW-0472">Membrane</keyword>
<reference evidence="4 5" key="1">
    <citation type="journal article" date="2022" name="Nat. Genet.">
        <title>Improved pea reference genome and pan-genome highlight genomic features and evolutionary characteristics.</title>
        <authorList>
            <person name="Yang T."/>
            <person name="Liu R."/>
            <person name="Luo Y."/>
            <person name="Hu S."/>
            <person name="Wang D."/>
            <person name="Wang C."/>
            <person name="Pandey M.K."/>
            <person name="Ge S."/>
            <person name="Xu Q."/>
            <person name="Li N."/>
            <person name="Li G."/>
            <person name="Huang Y."/>
            <person name="Saxena R.K."/>
            <person name="Ji Y."/>
            <person name="Li M."/>
            <person name="Yan X."/>
            <person name="He Y."/>
            <person name="Liu Y."/>
            <person name="Wang X."/>
            <person name="Xiang C."/>
            <person name="Varshney R.K."/>
            <person name="Ding H."/>
            <person name="Gao S."/>
            <person name="Zong X."/>
        </authorList>
    </citation>
    <scope>NUCLEOTIDE SEQUENCE [LARGE SCALE GENOMIC DNA]</scope>
    <source>
        <strain evidence="4 5">cv. Zhongwan 6</strain>
    </source>
</reference>
<evidence type="ECO:0000313" key="5">
    <source>
        <dbReference type="Proteomes" id="UP001058974"/>
    </source>
</evidence>
<dbReference type="AlphaFoldDB" id="A0A9D5AKK7"/>
<protein>
    <submittedName>
        <fullName evidence="4">Uncharacterized protein</fullName>
    </submittedName>
</protein>
<dbReference type="Gramene" id="Psat05G0709900-T1">
    <property type="protein sequence ID" value="KAI5412297.1"/>
    <property type="gene ID" value="KIW84_057099"/>
</dbReference>
<name>A0A9D5AKK7_PEA</name>